<evidence type="ECO:0000256" key="1">
    <source>
        <dbReference type="SAM" id="SignalP"/>
    </source>
</evidence>
<name>A0A977SQR5_ZOPAT</name>
<reference evidence="2" key="1">
    <citation type="journal article" date="2022" name="J. Proteome Res.">
        <title>Neuropeptidomes of Tenebrio molitor L. and Zophobas atratus Fab. (Coleoptera, Polyphaga: Tenebrionidae).</title>
        <authorList>
            <person name="Marciniak P."/>
            <person name="Pacholska-Bogalska J."/>
            <person name="Ragionieri L."/>
        </authorList>
    </citation>
    <scope>NUCLEOTIDE SEQUENCE</scope>
    <source>
        <strain evidence="2">DN93808_c1_g1_i6</strain>
    </source>
</reference>
<accession>A0A977SQR5</accession>
<proteinExistence type="evidence at transcript level"/>
<dbReference type="GO" id="GO:0018990">
    <property type="term" value="P:ecdysis, chitin-based cuticle"/>
    <property type="evidence" value="ECO:0007669"/>
    <property type="project" value="InterPro"/>
</dbReference>
<dbReference type="Pfam" id="PF04736">
    <property type="entry name" value="Eclosion"/>
    <property type="match status" value="1"/>
</dbReference>
<dbReference type="GO" id="GO:0007218">
    <property type="term" value="P:neuropeptide signaling pathway"/>
    <property type="evidence" value="ECO:0007669"/>
    <property type="project" value="InterPro"/>
</dbReference>
<dbReference type="AlphaFoldDB" id="A0A977SQR5"/>
<dbReference type="InterPro" id="IPR006825">
    <property type="entry name" value="Eclosion"/>
</dbReference>
<keyword evidence="1" id="KW-0732">Signal</keyword>
<dbReference type="EMBL" id="ON155979">
    <property type="protein sequence ID" value="UXO98117.1"/>
    <property type="molecule type" value="mRNA"/>
</dbReference>
<organism evidence="2">
    <name type="scientific">Zophobas atratus</name>
    <name type="common">Giant mealworm beetle</name>
    <name type="synonym">Zophobas rugipes</name>
    <dbReference type="NCBI Taxonomy" id="7074"/>
    <lineage>
        <taxon>Eukaryota</taxon>
        <taxon>Metazoa</taxon>
        <taxon>Ecdysozoa</taxon>
        <taxon>Arthropoda</taxon>
        <taxon>Hexapoda</taxon>
        <taxon>Insecta</taxon>
        <taxon>Pterygota</taxon>
        <taxon>Neoptera</taxon>
        <taxon>Endopterygota</taxon>
        <taxon>Coleoptera</taxon>
        <taxon>Polyphaga</taxon>
        <taxon>Cucujiformia</taxon>
        <taxon>Tenebrionidae</taxon>
        <taxon>Zophobas</taxon>
    </lineage>
</organism>
<feature type="signal peptide" evidence="1">
    <location>
        <begin position="1"/>
        <end position="22"/>
    </location>
</feature>
<sequence>MGSPTFIIVLVLMGIIENYICAASIPVCITNCVQCKQMFGPYFQGRACGDACISSNGQLMPDCNNPRTLGNFLKRLY</sequence>
<dbReference type="GO" id="GO:0008255">
    <property type="term" value="F:ecdysis-triggering hormone activity"/>
    <property type="evidence" value="ECO:0007669"/>
    <property type="project" value="InterPro"/>
</dbReference>
<feature type="chain" id="PRO_5038122824" evidence="1">
    <location>
        <begin position="23"/>
        <end position="77"/>
    </location>
</feature>
<protein>
    <submittedName>
        <fullName evidence="2">Eclosion hormone 2</fullName>
    </submittedName>
</protein>
<evidence type="ECO:0000313" key="2">
    <source>
        <dbReference type="EMBL" id="UXO98117.1"/>
    </source>
</evidence>